<proteinExistence type="predicted"/>
<sequence>MNETTRRIRSSNAAGSFVSMSKRPRATQTKQRPARRTSAGPIAFFVALFIVALGLIQLISTFHSYALDLSELNSLRKQEAALVAQKQELENDIERWDDDAYVTAQARERLGYVFPGEQPIRVEHPEAVTGRKAPPPLDGADETQESTLPWYSEMAYSFKEADAGKDKTRGARTDDKADSETDGKAGADGAAAPSDDQSKEQQ</sequence>
<evidence type="ECO:0000313" key="4">
    <source>
        <dbReference type="EMBL" id="KFI54577.1"/>
    </source>
</evidence>
<evidence type="ECO:0000313" key="5">
    <source>
        <dbReference type="Proteomes" id="UP000028995"/>
    </source>
</evidence>
<reference evidence="4 5" key="1">
    <citation type="submission" date="2014-03" db="EMBL/GenBank/DDBJ databases">
        <title>Genomics of Bifidobacteria.</title>
        <authorList>
            <person name="Ventura M."/>
            <person name="Milani C."/>
            <person name="Lugli G.A."/>
        </authorList>
    </citation>
    <scope>NUCLEOTIDE SEQUENCE [LARGE SCALE GENOMIC DNA]</scope>
    <source>
        <strain evidence="4 5">LMG 10510</strain>
    </source>
</reference>
<name>A0A087A727_9BIFI</name>
<evidence type="ECO:0000256" key="3">
    <source>
        <dbReference type="SAM" id="Phobius"/>
    </source>
</evidence>
<keyword evidence="3" id="KW-0472">Membrane</keyword>
<keyword evidence="5" id="KW-1185">Reference proteome</keyword>
<dbReference type="Proteomes" id="UP000028995">
    <property type="component" value="Unassembled WGS sequence"/>
</dbReference>
<evidence type="ECO:0000256" key="1">
    <source>
        <dbReference type="SAM" id="Coils"/>
    </source>
</evidence>
<dbReference type="AlphaFoldDB" id="A0A087A727"/>
<dbReference type="STRING" id="35760.BCHO_1675"/>
<feature type="region of interest" description="Disordered" evidence="2">
    <location>
        <begin position="1"/>
        <end position="35"/>
    </location>
</feature>
<feature type="compositionally biased region" description="Basic and acidic residues" evidence="2">
    <location>
        <begin position="159"/>
        <end position="185"/>
    </location>
</feature>
<feature type="transmembrane region" description="Helical" evidence="3">
    <location>
        <begin position="42"/>
        <end position="66"/>
    </location>
</feature>
<keyword evidence="1" id="KW-0175">Coiled coil</keyword>
<comment type="caution">
    <text evidence="4">The sequence shown here is derived from an EMBL/GenBank/DDBJ whole genome shotgun (WGS) entry which is preliminary data.</text>
</comment>
<feature type="coiled-coil region" evidence="1">
    <location>
        <begin position="72"/>
        <end position="99"/>
    </location>
</feature>
<feature type="region of interest" description="Disordered" evidence="2">
    <location>
        <begin position="124"/>
        <end position="202"/>
    </location>
</feature>
<protein>
    <submittedName>
        <fullName evidence="4">Septum formation initiator family protein</fullName>
    </submittedName>
</protein>
<dbReference type="EMBL" id="JGYU01000016">
    <property type="protein sequence ID" value="KFI54577.1"/>
    <property type="molecule type" value="Genomic_DNA"/>
</dbReference>
<accession>A0A087A727</accession>
<dbReference type="InterPro" id="IPR007060">
    <property type="entry name" value="FtsL/DivIC"/>
</dbReference>
<evidence type="ECO:0000256" key="2">
    <source>
        <dbReference type="SAM" id="MobiDB-lite"/>
    </source>
</evidence>
<dbReference type="eggNOG" id="COG2919">
    <property type="taxonomic scope" value="Bacteria"/>
</dbReference>
<dbReference type="Pfam" id="PF04977">
    <property type="entry name" value="DivIC"/>
    <property type="match status" value="1"/>
</dbReference>
<keyword evidence="3" id="KW-0812">Transmembrane</keyword>
<gene>
    <name evidence="4" type="ORF">BCHO_1675</name>
</gene>
<organism evidence="4 5">
    <name type="scientific">Bifidobacterium choerinum</name>
    <dbReference type="NCBI Taxonomy" id="35760"/>
    <lineage>
        <taxon>Bacteria</taxon>
        <taxon>Bacillati</taxon>
        <taxon>Actinomycetota</taxon>
        <taxon>Actinomycetes</taxon>
        <taxon>Bifidobacteriales</taxon>
        <taxon>Bifidobacteriaceae</taxon>
        <taxon>Bifidobacterium</taxon>
    </lineage>
</organism>
<keyword evidence="3" id="KW-1133">Transmembrane helix</keyword>